<keyword evidence="2" id="KW-1134">Transmembrane beta strand</keyword>
<dbReference type="EMBL" id="BARS01014047">
    <property type="protein sequence ID" value="GAF89478.1"/>
    <property type="molecule type" value="Genomic_DNA"/>
</dbReference>
<keyword evidence="1" id="KW-0813">Transport</keyword>
<feature type="non-terminal residue" evidence="8">
    <location>
        <position position="101"/>
    </location>
</feature>
<evidence type="ECO:0000256" key="1">
    <source>
        <dbReference type="ARBA" id="ARBA00022448"/>
    </source>
</evidence>
<keyword evidence="3" id="KW-0812">Transmembrane</keyword>
<evidence type="ECO:0000256" key="2">
    <source>
        <dbReference type="ARBA" id="ARBA00022452"/>
    </source>
</evidence>
<dbReference type="InterPro" id="IPR023614">
    <property type="entry name" value="Porin_dom_sf"/>
</dbReference>
<dbReference type="Gene3D" id="2.40.160.10">
    <property type="entry name" value="Porin"/>
    <property type="match status" value="1"/>
</dbReference>
<keyword evidence="5" id="KW-0406">Ion transport</keyword>
<keyword evidence="4" id="KW-0732">Signal</keyword>
<keyword evidence="2" id="KW-0472">Membrane</keyword>
<dbReference type="GO" id="GO:0046930">
    <property type="term" value="C:pore complex"/>
    <property type="evidence" value="ECO:0007669"/>
    <property type="project" value="UniProtKB-KW"/>
</dbReference>
<evidence type="ECO:0000256" key="4">
    <source>
        <dbReference type="ARBA" id="ARBA00022729"/>
    </source>
</evidence>
<proteinExistence type="predicted"/>
<dbReference type="GO" id="GO:0006811">
    <property type="term" value="P:monoatomic ion transport"/>
    <property type="evidence" value="ECO:0007669"/>
    <property type="project" value="UniProtKB-KW"/>
</dbReference>
<dbReference type="AlphaFoldDB" id="X0T7N6"/>
<dbReference type="PANTHER" id="PTHR34501">
    <property type="entry name" value="PROTEIN YDDL-RELATED"/>
    <property type="match status" value="1"/>
</dbReference>
<comment type="caution">
    <text evidence="8">The sequence shown here is derived from an EMBL/GenBank/DDBJ whole genome shotgun (WGS) entry which is preliminary data.</text>
</comment>
<organism evidence="8">
    <name type="scientific">marine sediment metagenome</name>
    <dbReference type="NCBI Taxonomy" id="412755"/>
    <lineage>
        <taxon>unclassified sequences</taxon>
        <taxon>metagenomes</taxon>
        <taxon>ecological metagenomes</taxon>
    </lineage>
</organism>
<evidence type="ECO:0000256" key="5">
    <source>
        <dbReference type="ARBA" id="ARBA00023065"/>
    </source>
</evidence>
<dbReference type="GO" id="GO:0015288">
    <property type="term" value="F:porin activity"/>
    <property type="evidence" value="ECO:0007669"/>
    <property type="project" value="UniProtKB-KW"/>
</dbReference>
<accession>X0T7N6</accession>
<keyword evidence="6" id="KW-0626">Porin</keyword>
<dbReference type="InterPro" id="IPR050298">
    <property type="entry name" value="Gram-neg_bact_OMP"/>
</dbReference>
<evidence type="ECO:0000313" key="8">
    <source>
        <dbReference type="EMBL" id="GAF89478.1"/>
    </source>
</evidence>
<protein>
    <submittedName>
        <fullName evidence="8">Uncharacterized protein</fullName>
    </submittedName>
</protein>
<keyword evidence="7" id="KW-0998">Cell outer membrane</keyword>
<dbReference type="SUPFAM" id="SSF56935">
    <property type="entry name" value="Porins"/>
    <property type="match status" value="1"/>
</dbReference>
<evidence type="ECO:0000256" key="7">
    <source>
        <dbReference type="ARBA" id="ARBA00023237"/>
    </source>
</evidence>
<feature type="non-terminal residue" evidence="8">
    <location>
        <position position="1"/>
    </location>
</feature>
<sequence>QSKLGLRGNEALTDDLSFVFDVEMGFDPQSGRLADALASLAHNNGKALADQTSAGDSSRAGQIFNGPAVAGLSSPTWGTLTVGRNNTLLLDNILKYDPMGG</sequence>
<dbReference type="PANTHER" id="PTHR34501:SF9">
    <property type="entry name" value="MAJOR OUTER MEMBRANE PROTEIN P.IA"/>
    <property type="match status" value="1"/>
</dbReference>
<reference evidence="8" key="1">
    <citation type="journal article" date="2014" name="Front. Microbiol.">
        <title>High frequency of phylogenetically diverse reductive dehalogenase-homologous genes in deep subseafloor sedimentary metagenomes.</title>
        <authorList>
            <person name="Kawai M."/>
            <person name="Futagami T."/>
            <person name="Toyoda A."/>
            <person name="Takaki Y."/>
            <person name="Nishi S."/>
            <person name="Hori S."/>
            <person name="Arai W."/>
            <person name="Tsubouchi T."/>
            <person name="Morono Y."/>
            <person name="Uchiyama I."/>
            <person name="Ito T."/>
            <person name="Fujiyama A."/>
            <person name="Inagaki F."/>
            <person name="Takami H."/>
        </authorList>
    </citation>
    <scope>NUCLEOTIDE SEQUENCE</scope>
    <source>
        <strain evidence="8">Expedition CK06-06</strain>
    </source>
</reference>
<name>X0T7N6_9ZZZZ</name>
<evidence type="ECO:0000256" key="3">
    <source>
        <dbReference type="ARBA" id="ARBA00022692"/>
    </source>
</evidence>
<gene>
    <name evidence="8" type="ORF">S01H1_23970</name>
</gene>
<evidence type="ECO:0000256" key="6">
    <source>
        <dbReference type="ARBA" id="ARBA00023114"/>
    </source>
</evidence>